<reference evidence="2 3" key="1">
    <citation type="journal article" date="2019" name="Commun. Biol.">
        <title>The bagworm genome reveals a unique fibroin gene that provides high tensile strength.</title>
        <authorList>
            <person name="Kono N."/>
            <person name="Nakamura H."/>
            <person name="Ohtoshi R."/>
            <person name="Tomita M."/>
            <person name="Numata K."/>
            <person name="Arakawa K."/>
        </authorList>
    </citation>
    <scope>NUCLEOTIDE SEQUENCE [LARGE SCALE GENOMIC DNA]</scope>
</reference>
<gene>
    <name evidence="2" type="ORF">EVAR_14522_1</name>
</gene>
<organism evidence="2 3">
    <name type="scientific">Eumeta variegata</name>
    <name type="common">Bagworm moth</name>
    <name type="synonym">Eumeta japonica</name>
    <dbReference type="NCBI Taxonomy" id="151549"/>
    <lineage>
        <taxon>Eukaryota</taxon>
        <taxon>Metazoa</taxon>
        <taxon>Ecdysozoa</taxon>
        <taxon>Arthropoda</taxon>
        <taxon>Hexapoda</taxon>
        <taxon>Insecta</taxon>
        <taxon>Pterygota</taxon>
        <taxon>Neoptera</taxon>
        <taxon>Endopterygota</taxon>
        <taxon>Lepidoptera</taxon>
        <taxon>Glossata</taxon>
        <taxon>Ditrysia</taxon>
        <taxon>Tineoidea</taxon>
        <taxon>Psychidae</taxon>
        <taxon>Oiketicinae</taxon>
        <taxon>Eumeta</taxon>
    </lineage>
</organism>
<comment type="caution">
    <text evidence="2">The sequence shown here is derived from an EMBL/GenBank/DDBJ whole genome shotgun (WGS) entry which is preliminary data.</text>
</comment>
<proteinExistence type="predicted"/>
<evidence type="ECO:0000256" key="1">
    <source>
        <dbReference type="SAM" id="MobiDB-lite"/>
    </source>
</evidence>
<feature type="compositionally biased region" description="Basic and acidic residues" evidence="1">
    <location>
        <begin position="50"/>
        <end position="67"/>
    </location>
</feature>
<keyword evidence="3" id="KW-1185">Reference proteome</keyword>
<feature type="region of interest" description="Disordered" evidence="1">
    <location>
        <begin position="41"/>
        <end position="78"/>
    </location>
</feature>
<evidence type="ECO:0000313" key="2">
    <source>
        <dbReference type="EMBL" id="GBP20796.1"/>
    </source>
</evidence>
<evidence type="ECO:0000313" key="3">
    <source>
        <dbReference type="Proteomes" id="UP000299102"/>
    </source>
</evidence>
<feature type="region of interest" description="Disordered" evidence="1">
    <location>
        <begin position="139"/>
        <end position="158"/>
    </location>
</feature>
<dbReference type="AlphaFoldDB" id="A0A4C1U4N8"/>
<protein>
    <submittedName>
        <fullName evidence="2">Uncharacterized protein</fullName>
    </submittedName>
</protein>
<dbReference type="Proteomes" id="UP000299102">
    <property type="component" value="Unassembled WGS sequence"/>
</dbReference>
<sequence length="158" mass="17809">MVINSALTTTLGSRRCTITFIVFVADVQLWSFFEVSSSERTRTRAKTRSSGRERRELVKPEEYDSIHHANAHAPADARGPPLDSDIFTISRDSALDKITITPRVHKTKNVARAPPLLRFTFASPLRCPLLMLRMPPQSFAKPDSKMEQPRLTSLTKAM</sequence>
<dbReference type="EMBL" id="BGZK01000122">
    <property type="protein sequence ID" value="GBP20796.1"/>
    <property type="molecule type" value="Genomic_DNA"/>
</dbReference>
<accession>A0A4C1U4N8</accession>
<name>A0A4C1U4N8_EUMVA</name>